<evidence type="ECO:0000256" key="3">
    <source>
        <dbReference type="ARBA" id="ARBA00022691"/>
    </source>
</evidence>
<dbReference type="InterPro" id="IPR007197">
    <property type="entry name" value="rSAM"/>
</dbReference>
<dbReference type="InterPro" id="IPR034457">
    <property type="entry name" value="Organic_radical-activating"/>
</dbReference>
<sequence length="368" mass="42933">MYDIPNLVFADKNGTVYDHPLLKSVFRTANYDIVPYELEMIPLPSDSILKMIPDALPFSYDQMQAKIVEFSSGFPVYTELSPGYLRILYPSYKSNNLENDNFTSSHLAPVGWMNEQFVVPAILIENKQKIKQDLFKKLKNIIQEDDKLSFLNKKTKLDFLSNCEIIIKNSNELKQLNKLIPLLTQSNQDIVITIKFDPDRKTYEVIKNLRNEKITINLNINAFSIERLNSIFDELIDSLSFDVESFNPDFLKKRSVNFDNLTRCFEFAEKQGVFISINLLTLPGFTDSTAEIEKTIEFLNTFKIEYLKLRDLKTVPRKFFNENKIESTEILGLKNMLKYIKKRCKRVKMGYFSRAKQNFHLPTAFKVK</sequence>
<reference evidence="8 9" key="1">
    <citation type="submission" date="2018-01" db="EMBL/GenBank/DDBJ databases">
        <title>Metagenomic assembled genomes from two thermal pools in the Uzon Caldera, Kamchatka, Russia.</title>
        <authorList>
            <person name="Wilkins L."/>
            <person name="Ettinger C."/>
        </authorList>
    </citation>
    <scope>NUCLEOTIDE SEQUENCE [LARGE SCALE GENOMIC DNA]</scope>
    <source>
        <strain evidence="8">ZAV-05</strain>
    </source>
</reference>
<keyword evidence="6" id="KW-0411">Iron-sulfur</keyword>
<keyword evidence="2" id="KW-0004">4Fe-4S</keyword>
<organism evidence="8 9">
    <name type="scientific">Calditerrivibrio nitroreducens</name>
    <dbReference type="NCBI Taxonomy" id="477976"/>
    <lineage>
        <taxon>Bacteria</taxon>
        <taxon>Pseudomonadati</taxon>
        <taxon>Deferribacterota</taxon>
        <taxon>Deferribacteres</taxon>
        <taxon>Deferribacterales</taxon>
        <taxon>Calditerrivibrionaceae</taxon>
    </lineage>
</organism>
<dbReference type="InterPro" id="IPR058240">
    <property type="entry name" value="rSAM_sf"/>
</dbReference>
<dbReference type="GO" id="GO:0046872">
    <property type="term" value="F:metal ion binding"/>
    <property type="evidence" value="ECO:0007669"/>
    <property type="project" value="UniProtKB-KW"/>
</dbReference>
<protein>
    <recommendedName>
        <fullName evidence="7">Radical SAM core domain-containing protein</fullName>
    </recommendedName>
</protein>
<evidence type="ECO:0000313" key="8">
    <source>
        <dbReference type="EMBL" id="PMP72913.1"/>
    </source>
</evidence>
<dbReference type="GO" id="GO:0051539">
    <property type="term" value="F:4 iron, 4 sulfur cluster binding"/>
    <property type="evidence" value="ECO:0007669"/>
    <property type="project" value="UniProtKB-KW"/>
</dbReference>
<accession>A0A2J6WRA5</accession>
<dbReference type="AlphaFoldDB" id="A0A2J6WRA5"/>
<dbReference type="SUPFAM" id="SSF102114">
    <property type="entry name" value="Radical SAM enzymes"/>
    <property type="match status" value="1"/>
</dbReference>
<evidence type="ECO:0000256" key="5">
    <source>
        <dbReference type="ARBA" id="ARBA00023004"/>
    </source>
</evidence>
<keyword evidence="5" id="KW-0408">Iron</keyword>
<name>A0A2J6WRA5_9BACT</name>
<comment type="cofactor">
    <cofactor evidence="1">
        <name>[4Fe-4S] cluster</name>
        <dbReference type="ChEBI" id="CHEBI:49883"/>
    </cofactor>
</comment>
<evidence type="ECO:0000256" key="6">
    <source>
        <dbReference type="ARBA" id="ARBA00023014"/>
    </source>
</evidence>
<dbReference type="Pfam" id="PF04055">
    <property type="entry name" value="Radical_SAM"/>
    <property type="match status" value="1"/>
</dbReference>
<dbReference type="GO" id="GO:0003824">
    <property type="term" value="F:catalytic activity"/>
    <property type="evidence" value="ECO:0007669"/>
    <property type="project" value="InterPro"/>
</dbReference>
<evidence type="ECO:0000256" key="2">
    <source>
        <dbReference type="ARBA" id="ARBA00022485"/>
    </source>
</evidence>
<gene>
    <name evidence="8" type="ORF">C0187_00640</name>
</gene>
<evidence type="ECO:0000259" key="7">
    <source>
        <dbReference type="Pfam" id="PF04055"/>
    </source>
</evidence>
<dbReference type="EMBL" id="PNIN01000012">
    <property type="protein sequence ID" value="PMP72913.1"/>
    <property type="molecule type" value="Genomic_DNA"/>
</dbReference>
<keyword evidence="4" id="KW-0479">Metal-binding</keyword>
<evidence type="ECO:0000313" key="9">
    <source>
        <dbReference type="Proteomes" id="UP000242881"/>
    </source>
</evidence>
<dbReference type="Proteomes" id="UP000242881">
    <property type="component" value="Unassembled WGS sequence"/>
</dbReference>
<dbReference type="Gene3D" id="3.20.20.70">
    <property type="entry name" value="Aldolase class I"/>
    <property type="match status" value="1"/>
</dbReference>
<dbReference type="PANTHER" id="PTHR30352">
    <property type="entry name" value="PYRUVATE FORMATE-LYASE-ACTIVATING ENZYME"/>
    <property type="match status" value="1"/>
</dbReference>
<dbReference type="InterPro" id="IPR013785">
    <property type="entry name" value="Aldolase_TIM"/>
</dbReference>
<proteinExistence type="predicted"/>
<evidence type="ECO:0000256" key="1">
    <source>
        <dbReference type="ARBA" id="ARBA00001966"/>
    </source>
</evidence>
<dbReference type="PANTHER" id="PTHR30352:SF5">
    <property type="entry name" value="PYRUVATE FORMATE-LYASE 1-ACTIVATING ENZYME"/>
    <property type="match status" value="1"/>
</dbReference>
<comment type="caution">
    <text evidence="8">The sequence shown here is derived from an EMBL/GenBank/DDBJ whole genome shotgun (WGS) entry which is preliminary data.</text>
</comment>
<feature type="domain" description="Radical SAM core" evidence="7">
    <location>
        <begin position="204"/>
        <end position="298"/>
    </location>
</feature>
<evidence type="ECO:0000256" key="4">
    <source>
        <dbReference type="ARBA" id="ARBA00022723"/>
    </source>
</evidence>
<keyword evidence="3" id="KW-0949">S-adenosyl-L-methionine</keyword>